<accession>A0A8J6BEG7</accession>
<dbReference type="EMBL" id="WNTK01018914">
    <property type="protein sequence ID" value="KAG9461610.1"/>
    <property type="molecule type" value="Genomic_DNA"/>
</dbReference>
<evidence type="ECO:0000313" key="1">
    <source>
        <dbReference type="EMBL" id="KAG9461610.1"/>
    </source>
</evidence>
<gene>
    <name evidence="1" type="ORF">GDO78_016262</name>
</gene>
<reference evidence="1" key="1">
    <citation type="thesis" date="2020" institute="ProQuest LLC" country="789 East Eisenhower Parkway, Ann Arbor, MI, USA">
        <title>Comparative Genomics and Chromosome Evolution.</title>
        <authorList>
            <person name="Mudd A.B."/>
        </authorList>
    </citation>
    <scope>NUCLEOTIDE SEQUENCE</scope>
    <source>
        <strain evidence="1">HN-11 Male</strain>
        <tissue evidence="1">Kidney and liver</tissue>
    </source>
</reference>
<protein>
    <submittedName>
        <fullName evidence="1">Uncharacterized protein</fullName>
    </submittedName>
</protein>
<proteinExistence type="predicted"/>
<organism evidence="1 2">
    <name type="scientific">Eleutherodactylus coqui</name>
    <name type="common">Puerto Rican coqui</name>
    <dbReference type="NCBI Taxonomy" id="57060"/>
    <lineage>
        <taxon>Eukaryota</taxon>
        <taxon>Metazoa</taxon>
        <taxon>Chordata</taxon>
        <taxon>Craniata</taxon>
        <taxon>Vertebrata</taxon>
        <taxon>Euteleostomi</taxon>
        <taxon>Amphibia</taxon>
        <taxon>Batrachia</taxon>
        <taxon>Anura</taxon>
        <taxon>Neobatrachia</taxon>
        <taxon>Hyloidea</taxon>
        <taxon>Eleutherodactylidae</taxon>
        <taxon>Eleutherodactylinae</taxon>
        <taxon>Eleutherodactylus</taxon>
        <taxon>Eleutherodactylus</taxon>
    </lineage>
</organism>
<evidence type="ECO:0000313" key="2">
    <source>
        <dbReference type="Proteomes" id="UP000770717"/>
    </source>
</evidence>
<keyword evidence="2" id="KW-1185">Reference proteome</keyword>
<dbReference type="AlphaFoldDB" id="A0A8J6BEG7"/>
<sequence>MPVVGANIYNEGAPYSRHGELVASCSSSPLGHHALRRCMTETLSTLLAGDLKPKYLWNWRGNVPSMTKRRLSRIAAPTMHHQKLVRRTPTRVGLGHAVAICCRQPCCLSHD</sequence>
<dbReference type="Proteomes" id="UP000770717">
    <property type="component" value="Unassembled WGS sequence"/>
</dbReference>
<comment type="caution">
    <text evidence="1">The sequence shown here is derived from an EMBL/GenBank/DDBJ whole genome shotgun (WGS) entry which is preliminary data.</text>
</comment>
<name>A0A8J6BEG7_ELECQ</name>